<evidence type="ECO:0000313" key="2">
    <source>
        <dbReference type="EMBL" id="KAF2857617.1"/>
    </source>
</evidence>
<feature type="compositionally biased region" description="Basic and acidic residues" evidence="1">
    <location>
        <begin position="58"/>
        <end position="81"/>
    </location>
</feature>
<dbReference type="InterPro" id="IPR006597">
    <property type="entry name" value="Sel1-like"/>
</dbReference>
<feature type="compositionally biased region" description="Basic residues" evidence="1">
    <location>
        <begin position="47"/>
        <end position="57"/>
    </location>
</feature>
<dbReference type="PANTHER" id="PTHR43628:SF1">
    <property type="entry name" value="CHITIN SYNTHASE REGULATORY FACTOR 2-RELATED"/>
    <property type="match status" value="1"/>
</dbReference>
<protein>
    <submittedName>
        <fullName evidence="2">HCP-like protein</fullName>
    </submittedName>
</protein>
<reference evidence="2" key="1">
    <citation type="journal article" date="2020" name="Stud. Mycol.">
        <title>101 Dothideomycetes genomes: a test case for predicting lifestyles and emergence of pathogens.</title>
        <authorList>
            <person name="Haridas S."/>
            <person name="Albert R."/>
            <person name="Binder M."/>
            <person name="Bloem J."/>
            <person name="Labutti K."/>
            <person name="Salamov A."/>
            <person name="Andreopoulos B."/>
            <person name="Baker S."/>
            <person name="Barry K."/>
            <person name="Bills G."/>
            <person name="Bluhm B."/>
            <person name="Cannon C."/>
            <person name="Castanera R."/>
            <person name="Culley D."/>
            <person name="Daum C."/>
            <person name="Ezra D."/>
            <person name="Gonzalez J."/>
            <person name="Henrissat B."/>
            <person name="Kuo A."/>
            <person name="Liang C."/>
            <person name="Lipzen A."/>
            <person name="Lutzoni F."/>
            <person name="Magnuson J."/>
            <person name="Mondo S."/>
            <person name="Nolan M."/>
            <person name="Ohm R."/>
            <person name="Pangilinan J."/>
            <person name="Park H.-J."/>
            <person name="Ramirez L."/>
            <person name="Alfaro M."/>
            <person name="Sun H."/>
            <person name="Tritt A."/>
            <person name="Yoshinaga Y."/>
            <person name="Zwiers L.-H."/>
            <person name="Turgeon B."/>
            <person name="Goodwin S."/>
            <person name="Spatafora J."/>
            <person name="Crous P."/>
            <person name="Grigoriev I."/>
        </authorList>
    </citation>
    <scope>NUCLEOTIDE SEQUENCE</scope>
    <source>
        <strain evidence="2">CBS 480.64</strain>
    </source>
</reference>
<dbReference type="InterPro" id="IPR011990">
    <property type="entry name" value="TPR-like_helical_dom_sf"/>
</dbReference>
<sequence length="310" mass="34363">MALKDLIRKKETVQPKPKPELTILRTTTDLQEVIEPPSPEKPAAPPKKTRGLRLRRSWHQERDKDPKRLKEKLSFHRETRPRSSSAILPRDLPDAPAPALGNGKAEAEWEERATVLAQTNPVPKAAVPRTTAPPQADEVEATLQEGIRLHEEGELNKATAIFHQLADSNHALAQVLYGLALRHGWGTPVDTDGAIRYLSLAASNSAMIEKDALTKGGAKGELVLAIFELGNCFRHGWGIQKDPAAARHYYETAANLGDPDAMEEAAWCYLDGFGGRKDKFAAARFLREAEKVRGRPAVGNSWIWKNKYNP</sequence>
<organism evidence="2 3">
    <name type="scientific">Piedraia hortae CBS 480.64</name>
    <dbReference type="NCBI Taxonomy" id="1314780"/>
    <lineage>
        <taxon>Eukaryota</taxon>
        <taxon>Fungi</taxon>
        <taxon>Dikarya</taxon>
        <taxon>Ascomycota</taxon>
        <taxon>Pezizomycotina</taxon>
        <taxon>Dothideomycetes</taxon>
        <taxon>Dothideomycetidae</taxon>
        <taxon>Capnodiales</taxon>
        <taxon>Piedraiaceae</taxon>
        <taxon>Piedraia</taxon>
    </lineage>
</organism>
<evidence type="ECO:0000256" key="1">
    <source>
        <dbReference type="SAM" id="MobiDB-lite"/>
    </source>
</evidence>
<dbReference type="Gene3D" id="1.25.40.10">
    <property type="entry name" value="Tetratricopeptide repeat domain"/>
    <property type="match status" value="1"/>
</dbReference>
<accession>A0A6A7BRT4</accession>
<dbReference type="GO" id="GO:0032153">
    <property type="term" value="C:cell division site"/>
    <property type="evidence" value="ECO:0007669"/>
    <property type="project" value="TreeGrafter"/>
</dbReference>
<dbReference type="OrthoDB" id="2148946at2759"/>
<dbReference type="EMBL" id="MU006035">
    <property type="protein sequence ID" value="KAF2857617.1"/>
    <property type="molecule type" value="Genomic_DNA"/>
</dbReference>
<dbReference type="AlphaFoldDB" id="A0A6A7BRT4"/>
<proteinExistence type="predicted"/>
<dbReference type="Pfam" id="PF08238">
    <property type="entry name" value="Sel1"/>
    <property type="match status" value="3"/>
</dbReference>
<feature type="compositionally biased region" description="Basic and acidic residues" evidence="1">
    <location>
        <begin position="1"/>
        <end position="19"/>
    </location>
</feature>
<dbReference type="InterPro" id="IPR052945">
    <property type="entry name" value="Mitotic_Regulator"/>
</dbReference>
<dbReference type="PANTHER" id="PTHR43628">
    <property type="entry name" value="ACTIVATOR OF C KINASE PROTEIN 1-RELATED"/>
    <property type="match status" value="1"/>
</dbReference>
<name>A0A6A7BRT4_9PEZI</name>
<dbReference type="SUPFAM" id="SSF81901">
    <property type="entry name" value="HCP-like"/>
    <property type="match status" value="1"/>
</dbReference>
<feature type="region of interest" description="Disordered" evidence="1">
    <location>
        <begin position="1"/>
        <end position="106"/>
    </location>
</feature>
<dbReference type="GO" id="GO:0010972">
    <property type="term" value="P:negative regulation of G2/M transition of mitotic cell cycle"/>
    <property type="evidence" value="ECO:0007669"/>
    <property type="project" value="TreeGrafter"/>
</dbReference>
<dbReference type="Proteomes" id="UP000799421">
    <property type="component" value="Unassembled WGS sequence"/>
</dbReference>
<feature type="compositionally biased region" description="Pro residues" evidence="1">
    <location>
        <begin position="36"/>
        <end position="45"/>
    </location>
</feature>
<evidence type="ECO:0000313" key="3">
    <source>
        <dbReference type="Proteomes" id="UP000799421"/>
    </source>
</evidence>
<dbReference type="SMART" id="SM00671">
    <property type="entry name" value="SEL1"/>
    <property type="match status" value="3"/>
</dbReference>
<keyword evidence="3" id="KW-1185">Reference proteome</keyword>
<gene>
    <name evidence="2" type="ORF">K470DRAFT_223053</name>
</gene>